<dbReference type="InterPro" id="IPR004145">
    <property type="entry name" value="DUF243"/>
</dbReference>
<gene>
    <name evidence="4" type="ORF">ODALV1_LOCUS22444</name>
</gene>
<organism evidence="4 5">
    <name type="scientific">Orchesella dallaii</name>
    <dbReference type="NCBI Taxonomy" id="48710"/>
    <lineage>
        <taxon>Eukaryota</taxon>
        <taxon>Metazoa</taxon>
        <taxon>Ecdysozoa</taxon>
        <taxon>Arthropoda</taxon>
        <taxon>Hexapoda</taxon>
        <taxon>Collembola</taxon>
        <taxon>Entomobryomorpha</taxon>
        <taxon>Entomobryoidea</taxon>
        <taxon>Orchesellidae</taxon>
        <taxon>Orchesellinae</taxon>
        <taxon>Orchesella</taxon>
    </lineage>
</organism>
<feature type="signal peptide" evidence="2">
    <location>
        <begin position="1"/>
        <end position="16"/>
    </location>
</feature>
<dbReference type="EMBL" id="CAXLJM020000075">
    <property type="protein sequence ID" value="CAL8128672.1"/>
    <property type="molecule type" value="Genomic_DNA"/>
</dbReference>
<sequence>MRFLVVFASVLAVGYAGVGQLNPNEEAEALRLFNSICGGGSEGQNIGGSTVYCKRAPGEINESRNHRVRVSGQSGNNQAVFIQPPPARYHHNVDIISGGGPDDRTKIYVLPQQATHTINANFEQTPGGQNKPVVYFLRGGNSESGSIRGPSFDRQSQPSPIIRESSGAPSANGGYSSRFTRSNGNNVVKELEIPVNYRLVPFSIENSS</sequence>
<feature type="chain" id="PRO_5045083488" description="DUF243 domain-containing protein" evidence="2">
    <location>
        <begin position="17"/>
        <end position="208"/>
    </location>
</feature>
<dbReference type="Proteomes" id="UP001642540">
    <property type="component" value="Unassembled WGS sequence"/>
</dbReference>
<feature type="region of interest" description="Disordered" evidence="1">
    <location>
        <begin position="144"/>
        <end position="183"/>
    </location>
</feature>
<evidence type="ECO:0000313" key="5">
    <source>
        <dbReference type="Proteomes" id="UP001642540"/>
    </source>
</evidence>
<dbReference type="Pfam" id="PF03103">
    <property type="entry name" value="DUF243"/>
    <property type="match status" value="1"/>
</dbReference>
<feature type="compositionally biased region" description="Polar residues" evidence="1">
    <location>
        <begin position="167"/>
        <end position="183"/>
    </location>
</feature>
<evidence type="ECO:0000256" key="1">
    <source>
        <dbReference type="SAM" id="MobiDB-lite"/>
    </source>
</evidence>
<proteinExistence type="predicted"/>
<comment type="caution">
    <text evidence="4">The sequence shown here is derived from an EMBL/GenBank/DDBJ whole genome shotgun (WGS) entry which is preliminary data.</text>
</comment>
<keyword evidence="5" id="KW-1185">Reference proteome</keyword>
<protein>
    <recommendedName>
        <fullName evidence="3">DUF243 domain-containing protein</fullName>
    </recommendedName>
</protein>
<feature type="domain" description="DUF243" evidence="3">
    <location>
        <begin position="51"/>
        <end position="138"/>
    </location>
</feature>
<evidence type="ECO:0000256" key="2">
    <source>
        <dbReference type="SAM" id="SignalP"/>
    </source>
</evidence>
<evidence type="ECO:0000313" key="4">
    <source>
        <dbReference type="EMBL" id="CAL8128672.1"/>
    </source>
</evidence>
<reference evidence="4 5" key="1">
    <citation type="submission" date="2024-08" db="EMBL/GenBank/DDBJ databases">
        <authorList>
            <person name="Cucini C."/>
            <person name="Frati F."/>
        </authorList>
    </citation>
    <scope>NUCLEOTIDE SEQUENCE [LARGE SCALE GENOMIC DNA]</scope>
</reference>
<evidence type="ECO:0000259" key="3">
    <source>
        <dbReference type="Pfam" id="PF03103"/>
    </source>
</evidence>
<name>A0ABP1RI55_9HEXA</name>
<keyword evidence="2" id="KW-0732">Signal</keyword>
<accession>A0ABP1RI55</accession>